<gene>
    <name evidence="2" type="ORF">KFL_000350280</name>
</gene>
<dbReference type="Pfam" id="PF00514">
    <property type="entry name" value="Arm"/>
    <property type="match status" value="1"/>
</dbReference>
<dbReference type="PANTHER" id="PTHR15599:SF3">
    <property type="entry name" value="ARMADILLO REPEAT-CONTAINING DOMAIN-CONTAINING PROTEIN"/>
    <property type="match status" value="1"/>
</dbReference>
<evidence type="ECO:0000256" key="1">
    <source>
        <dbReference type="PROSITE-ProRule" id="PRU00259"/>
    </source>
</evidence>
<dbReference type="OMA" id="CYEPINC"/>
<dbReference type="PROSITE" id="PS50176">
    <property type="entry name" value="ARM_REPEAT"/>
    <property type="match status" value="2"/>
</dbReference>
<dbReference type="Proteomes" id="UP000054558">
    <property type="component" value="Unassembled WGS sequence"/>
</dbReference>
<dbReference type="InterPro" id="IPR000225">
    <property type="entry name" value="Armadillo"/>
</dbReference>
<dbReference type="Gene3D" id="1.25.10.10">
    <property type="entry name" value="Leucine-rich Repeat Variant"/>
    <property type="match status" value="2"/>
</dbReference>
<evidence type="ECO:0000313" key="3">
    <source>
        <dbReference type="Proteomes" id="UP000054558"/>
    </source>
</evidence>
<evidence type="ECO:0000313" key="2">
    <source>
        <dbReference type="EMBL" id="GAQ79674.1"/>
    </source>
</evidence>
<accession>A0A1Y1HM36</accession>
<dbReference type="InterPro" id="IPR042856">
    <property type="entry name" value="RSP14"/>
</dbReference>
<dbReference type="InterPro" id="IPR011989">
    <property type="entry name" value="ARM-like"/>
</dbReference>
<dbReference type="OrthoDB" id="409644at2759"/>
<feature type="repeat" description="ARM" evidence="1">
    <location>
        <begin position="100"/>
        <end position="145"/>
    </location>
</feature>
<keyword evidence="3" id="KW-1185">Reference proteome</keyword>
<dbReference type="SMART" id="SM00185">
    <property type="entry name" value="ARM"/>
    <property type="match status" value="5"/>
</dbReference>
<dbReference type="PANTHER" id="PTHR15599">
    <property type="entry name" value="RTDR1"/>
    <property type="match status" value="1"/>
</dbReference>
<feature type="repeat" description="ARM" evidence="1">
    <location>
        <begin position="197"/>
        <end position="239"/>
    </location>
</feature>
<name>A0A1Y1HM36_KLENI</name>
<dbReference type="EMBL" id="DF236984">
    <property type="protein sequence ID" value="GAQ79674.1"/>
    <property type="molecule type" value="Genomic_DNA"/>
</dbReference>
<organism evidence="2 3">
    <name type="scientific">Klebsormidium nitens</name>
    <name type="common">Green alga</name>
    <name type="synonym">Ulothrix nitens</name>
    <dbReference type="NCBI Taxonomy" id="105231"/>
    <lineage>
        <taxon>Eukaryota</taxon>
        <taxon>Viridiplantae</taxon>
        <taxon>Streptophyta</taxon>
        <taxon>Klebsormidiophyceae</taxon>
        <taxon>Klebsormidiales</taxon>
        <taxon>Klebsormidiaceae</taxon>
        <taxon>Klebsormidium</taxon>
    </lineage>
</organism>
<dbReference type="AlphaFoldDB" id="A0A1Y1HM36"/>
<proteinExistence type="predicted"/>
<sequence>MSWADVDVFLCQRHWLQPSNIAALLGRLETFVAVNEDPGRSPYYKNQHADSLDRLVSLLKDPGIEQHPGLALAALKALKILSRKTCNHSGMRRDEKKDGNAIQAVLRFLQAPGKVDESIAAEAANVLMNPCFEKENVEVVLLNEGCIPPMVAFLGAADENLQANVAGVLQSVRTGALGALHNISSDPCSTGIIRRKNGIPPIMKLLRSPQAAIAQSAAGALQNVSREGESRRVIRRDNDAVVALFDMLVDGKEVRTQVSAVGALMNILGPELAEKGKSSKEEKADRKGFARIITSCLVMGMAYDGFFGAGGAAASVR</sequence>
<dbReference type="SUPFAM" id="SSF48371">
    <property type="entry name" value="ARM repeat"/>
    <property type="match status" value="1"/>
</dbReference>
<reference evidence="2 3" key="1">
    <citation type="journal article" date="2014" name="Nat. Commun.">
        <title>Klebsormidium flaccidum genome reveals primary factors for plant terrestrial adaptation.</title>
        <authorList>
            <person name="Hori K."/>
            <person name="Maruyama F."/>
            <person name="Fujisawa T."/>
            <person name="Togashi T."/>
            <person name="Yamamoto N."/>
            <person name="Seo M."/>
            <person name="Sato S."/>
            <person name="Yamada T."/>
            <person name="Mori H."/>
            <person name="Tajima N."/>
            <person name="Moriyama T."/>
            <person name="Ikeuchi M."/>
            <person name="Watanabe M."/>
            <person name="Wada H."/>
            <person name="Kobayashi K."/>
            <person name="Saito M."/>
            <person name="Masuda T."/>
            <person name="Sasaki-Sekimoto Y."/>
            <person name="Mashiguchi K."/>
            <person name="Awai K."/>
            <person name="Shimojima M."/>
            <person name="Masuda S."/>
            <person name="Iwai M."/>
            <person name="Nobusawa T."/>
            <person name="Narise T."/>
            <person name="Kondo S."/>
            <person name="Saito H."/>
            <person name="Sato R."/>
            <person name="Murakawa M."/>
            <person name="Ihara Y."/>
            <person name="Oshima-Yamada Y."/>
            <person name="Ohtaka K."/>
            <person name="Satoh M."/>
            <person name="Sonobe K."/>
            <person name="Ishii M."/>
            <person name="Ohtani R."/>
            <person name="Kanamori-Sato M."/>
            <person name="Honoki R."/>
            <person name="Miyazaki D."/>
            <person name="Mochizuki H."/>
            <person name="Umetsu J."/>
            <person name="Higashi K."/>
            <person name="Shibata D."/>
            <person name="Kamiya Y."/>
            <person name="Sato N."/>
            <person name="Nakamura Y."/>
            <person name="Tabata S."/>
            <person name="Ida S."/>
            <person name="Kurokawa K."/>
            <person name="Ohta H."/>
        </authorList>
    </citation>
    <scope>NUCLEOTIDE SEQUENCE [LARGE SCALE GENOMIC DNA]</scope>
    <source>
        <strain evidence="2 3">NIES-2285</strain>
    </source>
</reference>
<protein>
    <submittedName>
        <fullName evidence="2">Uncharacterized protein</fullName>
    </submittedName>
</protein>
<dbReference type="InterPro" id="IPR016024">
    <property type="entry name" value="ARM-type_fold"/>
</dbReference>